<accession>S7I1V4</accession>
<feature type="transmembrane region" description="Helical" evidence="2">
    <location>
        <begin position="16"/>
        <end position="36"/>
    </location>
</feature>
<dbReference type="EMBL" id="ASXS01000012">
    <property type="protein sequence ID" value="EPP21897.1"/>
    <property type="molecule type" value="Genomic_DNA"/>
</dbReference>
<dbReference type="Pfam" id="PF13400">
    <property type="entry name" value="Tad"/>
    <property type="match status" value="1"/>
</dbReference>
<protein>
    <submittedName>
        <fullName evidence="4">von Willebrand factor type A domain protein, associated with Flp pilus assembly</fullName>
    </submittedName>
</protein>
<organism evidence="4 5">
    <name type="scientific">Vibrio fluvialis PG41</name>
    <dbReference type="NCBI Taxonomy" id="1336752"/>
    <lineage>
        <taxon>Bacteria</taxon>
        <taxon>Pseudomonadati</taxon>
        <taxon>Pseudomonadota</taxon>
        <taxon>Gammaproteobacteria</taxon>
        <taxon>Vibrionales</taxon>
        <taxon>Vibrionaceae</taxon>
        <taxon>Vibrio</taxon>
    </lineage>
</organism>
<evidence type="ECO:0000313" key="5">
    <source>
        <dbReference type="Proteomes" id="UP000014854"/>
    </source>
</evidence>
<dbReference type="PATRIC" id="fig|1336752.4.peg.2942"/>
<keyword evidence="2" id="KW-0472">Membrane</keyword>
<reference evidence="4 5" key="1">
    <citation type="journal article" date="2013" name="Gut Pathog.">
        <title>Evidence of a new metabolic capacity in an emerging diarrheal pathogen: lessons from the draft genomes of Vibrio fluvialis strains PG41 and I21563.</title>
        <authorList>
            <person name="Khatri I."/>
            <person name="Mahajan S."/>
            <person name="Dureja C."/>
            <person name="Subramanian S."/>
            <person name="Raychaudhuri S."/>
        </authorList>
    </citation>
    <scope>NUCLEOTIDE SEQUENCE [LARGE SCALE GENOMIC DNA]</scope>
    <source>
        <strain evidence="4 5">PG41</strain>
    </source>
</reference>
<feature type="region of interest" description="Disordered" evidence="1">
    <location>
        <begin position="385"/>
        <end position="411"/>
    </location>
</feature>
<dbReference type="RefSeq" id="WP_020330564.1">
    <property type="nucleotide sequence ID" value="NZ_ASXS01000012.1"/>
</dbReference>
<keyword evidence="2" id="KW-1133">Transmembrane helix</keyword>
<dbReference type="Proteomes" id="UP000014854">
    <property type="component" value="Unassembled WGS sequence"/>
</dbReference>
<evidence type="ECO:0000256" key="1">
    <source>
        <dbReference type="SAM" id="MobiDB-lite"/>
    </source>
</evidence>
<feature type="domain" description="Putative Flp pilus-assembly TadG-like N-terminal" evidence="3">
    <location>
        <begin position="18"/>
        <end position="60"/>
    </location>
</feature>
<gene>
    <name evidence="4" type="ORF">L910_1090</name>
</gene>
<evidence type="ECO:0000313" key="4">
    <source>
        <dbReference type="EMBL" id="EPP21897.1"/>
    </source>
</evidence>
<proteinExistence type="predicted"/>
<sequence>MNTQVSHCRMRKQQGLVVVIVTVAMMVMLGVAALAVDINHAYTNRTKLQNSVDAAALAAAVVLDKNGTEDSAKTIAIETLSRISAGDTGNGELDFSNSTIDIKFNNDSRFTGGGCVLGGDCYVRVVVTNLQLQSFFMQLFNDTKVVSASAVAGPSAGTVTACNLVPMAVCKGDQGSDPDSLYGYKKKYIYELKVGDQNNSEMGPGNFQLLDFGSGADGVREGLAGGYGECQSFAPDEDGNPATVDTKPGESVGPVAQGLNTRLGVFKGGIKEGDYKSDVYIGQPSTLLTSADSGTENTKVVRHENYPDQSAACVAGSGSDCKSGGEVGRRELVVPIVDCTGAGGGAETLDVVALGCFYLLQEAPDNNSEKLSVFGEFFSDCSVKSGTGDGTSRSSGPHRIVLYKDPDNEDS</sequence>
<feature type="compositionally biased region" description="Basic and acidic residues" evidence="1">
    <location>
        <begin position="402"/>
        <end position="411"/>
    </location>
</feature>
<name>S7I1V4_VIBFL</name>
<keyword evidence="2" id="KW-0812">Transmembrane</keyword>
<dbReference type="InterPro" id="IPR028087">
    <property type="entry name" value="Tad_N"/>
</dbReference>
<evidence type="ECO:0000259" key="3">
    <source>
        <dbReference type="Pfam" id="PF13400"/>
    </source>
</evidence>
<dbReference type="AlphaFoldDB" id="S7I1V4"/>
<comment type="caution">
    <text evidence="4">The sequence shown here is derived from an EMBL/GenBank/DDBJ whole genome shotgun (WGS) entry which is preliminary data.</text>
</comment>
<evidence type="ECO:0000256" key="2">
    <source>
        <dbReference type="SAM" id="Phobius"/>
    </source>
</evidence>